<dbReference type="HOGENOM" id="CLU_175513_1_0_6"/>
<dbReference type="AlphaFoldDB" id="N9DEK3"/>
<protein>
    <recommendedName>
        <fullName evidence="3">Single-stranded DNA-binding protein</fullName>
    </recommendedName>
</protein>
<proteinExistence type="predicted"/>
<evidence type="ECO:0000313" key="1">
    <source>
        <dbReference type="EMBL" id="ENV96652.1"/>
    </source>
</evidence>
<name>N9DEK3_ACIBZ</name>
<accession>N9DEK3</accession>
<dbReference type="Proteomes" id="UP000013251">
    <property type="component" value="Unassembled WGS sequence"/>
</dbReference>
<dbReference type="PATRIC" id="fig|1217650.3.peg.2008"/>
<dbReference type="RefSeq" id="WP_005031512.1">
    <property type="nucleotide sequence ID" value="NZ_KB849756.1"/>
</dbReference>
<evidence type="ECO:0000313" key="2">
    <source>
        <dbReference type="Proteomes" id="UP000013251"/>
    </source>
</evidence>
<dbReference type="OrthoDB" id="6710339at2"/>
<comment type="caution">
    <text evidence="1">The sequence shown here is derived from an EMBL/GenBank/DDBJ whole genome shotgun (WGS) entry which is preliminary data.</text>
</comment>
<dbReference type="EMBL" id="APQG01000024">
    <property type="protein sequence ID" value="ENV96652.1"/>
    <property type="molecule type" value="Genomic_DNA"/>
</dbReference>
<evidence type="ECO:0008006" key="3">
    <source>
        <dbReference type="Google" id="ProtNLM"/>
    </source>
</evidence>
<keyword evidence="2" id="KW-1185">Reference proteome</keyword>
<gene>
    <name evidence="1" type="ORF">F938_02056</name>
</gene>
<organism evidence="1 2">
    <name type="scientific">Acinetobacter bereziniae LMG 1003 = CIP 70.12</name>
    <dbReference type="NCBI Taxonomy" id="981324"/>
    <lineage>
        <taxon>Bacteria</taxon>
        <taxon>Pseudomonadati</taxon>
        <taxon>Pseudomonadota</taxon>
        <taxon>Gammaproteobacteria</taxon>
        <taxon>Moraxellales</taxon>
        <taxon>Moraxellaceae</taxon>
        <taxon>Acinetobacter</taxon>
    </lineage>
</organism>
<sequence>MQFKSTMVVLGAKASKGNYNGVPFDKTTIFYKADLQEGENFVGEVGEAMVWGTADNFQKIKGLEYPLVADVTLEQVSNGSASRIIIKDLVPQKAPLAQAQTK</sequence>
<reference evidence="1 2" key="1">
    <citation type="submission" date="2013-02" db="EMBL/GenBank/DDBJ databases">
        <title>The Genome Sequence of Acinetobacter bereziniae CIP 70.12.</title>
        <authorList>
            <consortium name="The Broad Institute Genome Sequencing Platform"/>
            <consortium name="The Broad Institute Genome Sequencing Center for Infectious Disease"/>
            <person name="Cerqueira G."/>
            <person name="Feldgarden M."/>
            <person name="Courvalin P."/>
            <person name="Perichon B."/>
            <person name="Grillot-Courvalin C."/>
            <person name="Clermont D."/>
            <person name="Rocha E."/>
            <person name="Yoon E.-J."/>
            <person name="Nemec A."/>
            <person name="Walker B."/>
            <person name="Young S.K."/>
            <person name="Zeng Q."/>
            <person name="Gargeya S."/>
            <person name="Fitzgerald M."/>
            <person name="Haas B."/>
            <person name="Abouelleil A."/>
            <person name="Alvarado L."/>
            <person name="Arachchi H.M."/>
            <person name="Berlin A.M."/>
            <person name="Chapman S.B."/>
            <person name="Dewar J."/>
            <person name="Goldberg J."/>
            <person name="Griggs A."/>
            <person name="Gujja S."/>
            <person name="Hansen M."/>
            <person name="Howarth C."/>
            <person name="Imamovic A."/>
            <person name="Larimer J."/>
            <person name="McCowan C."/>
            <person name="Murphy C."/>
            <person name="Neiman D."/>
            <person name="Pearson M."/>
            <person name="Priest M."/>
            <person name="Roberts A."/>
            <person name="Saif S."/>
            <person name="Shea T."/>
            <person name="Sisk P."/>
            <person name="Sykes S."/>
            <person name="Wortman J."/>
            <person name="Nusbaum C."/>
            <person name="Birren B."/>
        </authorList>
    </citation>
    <scope>NUCLEOTIDE SEQUENCE [LARGE SCALE GENOMIC DNA]</scope>
    <source>
        <strain evidence="1 2">CIP 70.12</strain>
    </source>
</reference>